<name>A0A1Z4JK32_LEPBY</name>
<evidence type="ECO:0000313" key="4">
    <source>
        <dbReference type="Proteomes" id="UP000217895"/>
    </source>
</evidence>
<feature type="transmembrane region" description="Helical" evidence="1">
    <location>
        <begin position="53"/>
        <end position="74"/>
    </location>
</feature>
<evidence type="ECO:0000259" key="2">
    <source>
        <dbReference type="Pfam" id="PF13559"/>
    </source>
</evidence>
<protein>
    <recommendedName>
        <fullName evidence="2">Protein-glutamine gamma-glutamyltransferase-like C-terminal domain-containing protein</fullName>
    </recommendedName>
</protein>
<evidence type="ECO:0000313" key="3">
    <source>
        <dbReference type="EMBL" id="BAY57109.1"/>
    </source>
</evidence>
<dbReference type="AlphaFoldDB" id="A0A1Z4JK32"/>
<gene>
    <name evidence="3" type="ORF">NIES2135_39730</name>
</gene>
<feature type="domain" description="Protein-glutamine gamma-glutamyltransferase-like C-terminal" evidence="2">
    <location>
        <begin position="125"/>
        <end position="192"/>
    </location>
</feature>
<proteinExistence type="predicted"/>
<keyword evidence="1" id="KW-1133">Transmembrane helix</keyword>
<sequence length="206" mass="24233">MAADQFQKSDISWQIQQFFRQAGEWLELRFAGLQPPGVPDMPNWSFPAWWWEAAFWLIIVGAGGWLLWQIYLWLRPLLEANQSQFGKFLDRRSTQPEKERSIAAWVRSAQEFQQQGNYREASRALYMAMLQRLSETKLIPTDQSRTDREYLRLVQLLPDSESYQMVLETHELLCFSNAPISAEMFERVQRAYGNIERATLDMAKMA</sequence>
<dbReference type="Proteomes" id="UP000217895">
    <property type="component" value="Chromosome"/>
</dbReference>
<dbReference type="InterPro" id="IPR025403">
    <property type="entry name" value="TgpA-like_C"/>
</dbReference>
<keyword evidence="1" id="KW-0812">Transmembrane</keyword>
<accession>A0A1Z4JK32</accession>
<keyword evidence="1" id="KW-0472">Membrane</keyword>
<keyword evidence="4" id="KW-1185">Reference proteome</keyword>
<organism evidence="3 4">
    <name type="scientific">Leptolyngbya boryana NIES-2135</name>
    <dbReference type="NCBI Taxonomy" id="1973484"/>
    <lineage>
        <taxon>Bacteria</taxon>
        <taxon>Bacillati</taxon>
        <taxon>Cyanobacteriota</taxon>
        <taxon>Cyanophyceae</taxon>
        <taxon>Leptolyngbyales</taxon>
        <taxon>Leptolyngbyaceae</taxon>
        <taxon>Leptolyngbya group</taxon>
        <taxon>Leptolyngbya</taxon>
    </lineage>
</organism>
<dbReference type="EMBL" id="AP018203">
    <property type="protein sequence ID" value="BAY57109.1"/>
    <property type="molecule type" value="Genomic_DNA"/>
</dbReference>
<dbReference type="Pfam" id="PF13559">
    <property type="entry name" value="DUF4129"/>
    <property type="match status" value="1"/>
</dbReference>
<reference evidence="3 4" key="1">
    <citation type="submission" date="2017-06" db="EMBL/GenBank/DDBJ databases">
        <title>Genome sequencing of cyanobaciteial culture collection at National Institute for Environmental Studies (NIES).</title>
        <authorList>
            <person name="Hirose Y."/>
            <person name="Shimura Y."/>
            <person name="Fujisawa T."/>
            <person name="Nakamura Y."/>
            <person name="Kawachi M."/>
        </authorList>
    </citation>
    <scope>NUCLEOTIDE SEQUENCE [LARGE SCALE GENOMIC DNA]</scope>
    <source>
        <strain evidence="3 4">NIES-2135</strain>
    </source>
</reference>
<evidence type="ECO:0000256" key="1">
    <source>
        <dbReference type="SAM" id="Phobius"/>
    </source>
</evidence>